<protein>
    <submittedName>
        <fullName evidence="1">Uncharacterized protein</fullName>
    </submittedName>
</protein>
<comment type="caution">
    <text evidence="1">The sequence shown here is derived from an EMBL/GenBank/DDBJ whole genome shotgun (WGS) entry which is preliminary data.</text>
</comment>
<evidence type="ECO:0000313" key="1">
    <source>
        <dbReference type="EMBL" id="KAK9322961.1"/>
    </source>
</evidence>
<gene>
    <name evidence="1" type="ORF">V1517DRAFT_321844</name>
</gene>
<dbReference type="Proteomes" id="UP001489719">
    <property type="component" value="Unassembled WGS sequence"/>
</dbReference>
<name>A0ACC3TPY7_9ASCO</name>
<proteinExistence type="predicted"/>
<accession>A0ACC3TPY7</accession>
<reference evidence="2" key="1">
    <citation type="journal article" date="2024" name="Front. Bioeng. Biotechnol.">
        <title>Genome-scale model development and genomic sequencing of the oleaginous clade Lipomyces.</title>
        <authorList>
            <person name="Czajka J.J."/>
            <person name="Han Y."/>
            <person name="Kim J."/>
            <person name="Mondo S.J."/>
            <person name="Hofstad B.A."/>
            <person name="Robles A."/>
            <person name="Haridas S."/>
            <person name="Riley R."/>
            <person name="LaButti K."/>
            <person name="Pangilinan J."/>
            <person name="Andreopoulos W."/>
            <person name="Lipzen A."/>
            <person name="Yan J."/>
            <person name="Wang M."/>
            <person name="Ng V."/>
            <person name="Grigoriev I.V."/>
            <person name="Spatafora J.W."/>
            <person name="Magnuson J.K."/>
            <person name="Baker S.E."/>
            <person name="Pomraning K.R."/>
        </authorList>
    </citation>
    <scope>NUCLEOTIDE SEQUENCE [LARGE SCALE GENOMIC DNA]</scope>
    <source>
        <strain evidence="2">CBS 10300</strain>
    </source>
</reference>
<evidence type="ECO:0000313" key="2">
    <source>
        <dbReference type="Proteomes" id="UP001489719"/>
    </source>
</evidence>
<keyword evidence="2" id="KW-1185">Reference proteome</keyword>
<sequence>MSRDPNSNLLPFDDLYRREILSKPETNNIKQGLNLRDDLRDLEYNLGLHRGGADSPLSGPRSYYRLDPRALQNALLKYINRHGDNSEYYSDDDDSENEGGFSEIDGLGINISDDGINFANNLKPTIGSRLYNGTKRAVSKIRENICLGRSTTPENEIEQLYRQHGPVAAGGPQPALGKQDASCLWSLSGVISIERPSSEVQHNYSRNNTRITSGSLARIWRREREL</sequence>
<organism evidence="1 2">
    <name type="scientific">Lipomyces orientalis</name>
    <dbReference type="NCBI Taxonomy" id="1233043"/>
    <lineage>
        <taxon>Eukaryota</taxon>
        <taxon>Fungi</taxon>
        <taxon>Dikarya</taxon>
        <taxon>Ascomycota</taxon>
        <taxon>Saccharomycotina</taxon>
        <taxon>Lipomycetes</taxon>
        <taxon>Lipomycetales</taxon>
        <taxon>Lipomycetaceae</taxon>
        <taxon>Lipomyces</taxon>
    </lineage>
</organism>
<dbReference type="EMBL" id="MU970068">
    <property type="protein sequence ID" value="KAK9322961.1"/>
    <property type="molecule type" value="Genomic_DNA"/>
</dbReference>